<dbReference type="EMBL" id="CP139781">
    <property type="protein sequence ID" value="WRQ86210.1"/>
    <property type="molecule type" value="Genomic_DNA"/>
</dbReference>
<gene>
    <name evidence="1" type="ORF">K1X11_015450</name>
</gene>
<name>A0ABZ1C4A6_9BACT</name>
<dbReference type="Proteomes" id="UP000738431">
    <property type="component" value="Chromosome"/>
</dbReference>
<protein>
    <submittedName>
        <fullName evidence="1">3-methyladenine DNA glycosylase</fullName>
    </submittedName>
</protein>
<evidence type="ECO:0000313" key="2">
    <source>
        <dbReference type="Proteomes" id="UP000738431"/>
    </source>
</evidence>
<proteinExistence type="predicted"/>
<dbReference type="RefSeq" id="WP_221031138.1">
    <property type="nucleotide sequence ID" value="NZ_CP139781.1"/>
</dbReference>
<accession>A0ABZ1C4A6</accession>
<sequence length="300" mass="34729">MIATDNTTTVLDEPAWQARRRAHEARVDALVGGHRERAARGEKHPVEDFLFNYYSFRPAWLRRWHPGPGVVLAGETAREYLRWPEYQESGDGVRVAPEALPEKRRGFVRWLHAFLTTTATRPAFFGCFGWHEWAMVYRQSPEEVRHNAHPLRFPPDEIARIVEQGSGCCSHFDAFRFFTAPARPLNRHQPTRETAIALEQRGCLHANMDLYKWAYKLAPYAPSELVADCFVLARDIREIDMRASPYDLRHLGYEPIMIETPAGRSEYERRQREFSARGEPLRARLITVLETLLREGESAT</sequence>
<reference evidence="1 2" key="2">
    <citation type="submission" date="2023-12" db="EMBL/GenBank/DDBJ databases">
        <title>Description of an unclassified Opitutus bacterium of Verrucomicrobiota.</title>
        <authorList>
            <person name="Zhang D.-F."/>
        </authorList>
    </citation>
    <scope>NUCLEOTIDE SEQUENCE [LARGE SCALE GENOMIC DNA]</scope>
    <source>
        <strain evidence="1 2">WL0086</strain>
    </source>
</reference>
<keyword evidence="2" id="KW-1185">Reference proteome</keyword>
<evidence type="ECO:0000313" key="1">
    <source>
        <dbReference type="EMBL" id="WRQ86210.1"/>
    </source>
</evidence>
<reference evidence="1 2" key="1">
    <citation type="submission" date="2021-08" db="EMBL/GenBank/DDBJ databases">
        <authorList>
            <person name="Zhang D."/>
            <person name="Zhang A."/>
            <person name="Wang L."/>
        </authorList>
    </citation>
    <scope>NUCLEOTIDE SEQUENCE [LARGE SCALE GENOMIC DNA]</scope>
    <source>
        <strain evidence="1 2">WL0086</strain>
    </source>
</reference>
<organism evidence="1 2">
    <name type="scientific">Actomonas aquatica</name>
    <dbReference type="NCBI Taxonomy" id="2866162"/>
    <lineage>
        <taxon>Bacteria</taxon>
        <taxon>Pseudomonadati</taxon>
        <taxon>Verrucomicrobiota</taxon>
        <taxon>Opitutia</taxon>
        <taxon>Opitutales</taxon>
        <taxon>Opitutaceae</taxon>
        <taxon>Actomonas</taxon>
    </lineage>
</organism>